<proteinExistence type="predicted"/>
<keyword evidence="2" id="KW-1185">Reference proteome</keyword>
<sequence length="77" mass="8439">MFSECTGKDGGATNKVPHLFAAQHGLCVKTSLDELQDNNNILGAQWRTRLLVIRFIQGIPSRLSFTDNRAAAASTYT</sequence>
<comment type="caution">
    <text evidence="1">The sequence shown here is derived from an EMBL/GenBank/DDBJ whole genome shotgun (WGS) entry which is preliminary data.</text>
</comment>
<evidence type="ECO:0000313" key="2">
    <source>
        <dbReference type="Proteomes" id="UP000578531"/>
    </source>
</evidence>
<name>A0A8H6L733_9LECA</name>
<organism evidence="1 2">
    <name type="scientific">Letharia columbiana</name>
    <dbReference type="NCBI Taxonomy" id="112416"/>
    <lineage>
        <taxon>Eukaryota</taxon>
        <taxon>Fungi</taxon>
        <taxon>Dikarya</taxon>
        <taxon>Ascomycota</taxon>
        <taxon>Pezizomycotina</taxon>
        <taxon>Lecanoromycetes</taxon>
        <taxon>OSLEUM clade</taxon>
        <taxon>Lecanoromycetidae</taxon>
        <taxon>Lecanorales</taxon>
        <taxon>Lecanorineae</taxon>
        <taxon>Parmeliaceae</taxon>
        <taxon>Letharia</taxon>
    </lineage>
</organism>
<protein>
    <submittedName>
        <fullName evidence="1">Uncharacterized protein</fullName>
    </submittedName>
</protein>
<reference evidence="1 2" key="1">
    <citation type="journal article" date="2020" name="Genomics">
        <title>Complete, high-quality genomes from long-read metagenomic sequencing of two wolf lichen thalli reveals enigmatic genome architecture.</title>
        <authorList>
            <person name="McKenzie S.K."/>
            <person name="Walston R.F."/>
            <person name="Allen J.L."/>
        </authorList>
    </citation>
    <scope>NUCLEOTIDE SEQUENCE [LARGE SCALE GENOMIC DNA]</scope>
    <source>
        <strain evidence="1">WasteWater2</strain>
    </source>
</reference>
<accession>A0A8H6L733</accession>
<dbReference type="RefSeq" id="XP_037167270.1">
    <property type="nucleotide sequence ID" value="XM_037306077.1"/>
</dbReference>
<evidence type="ECO:0000313" key="1">
    <source>
        <dbReference type="EMBL" id="KAF6237952.1"/>
    </source>
</evidence>
<dbReference type="GeneID" id="59285818"/>
<dbReference type="Proteomes" id="UP000578531">
    <property type="component" value="Unassembled WGS sequence"/>
</dbReference>
<gene>
    <name evidence="1" type="ORF">HO173_004153</name>
</gene>
<dbReference type="AlphaFoldDB" id="A0A8H6L733"/>
<dbReference type="EMBL" id="JACCJC010000012">
    <property type="protein sequence ID" value="KAF6237952.1"/>
    <property type="molecule type" value="Genomic_DNA"/>
</dbReference>